<evidence type="ECO:0000313" key="1">
    <source>
        <dbReference type="EMBL" id="RDS86048.1"/>
    </source>
</evidence>
<dbReference type="EMBL" id="QRBF01000001">
    <property type="protein sequence ID" value="RDS86048.1"/>
    <property type="molecule type" value="Genomic_DNA"/>
</dbReference>
<comment type="caution">
    <text evidence="1">The sequence shown here is derived from an EMBL/GenBank/DDBJ whole genome shotgun (WGS) entry which is preliminary data.</text>
</comment>
<evidence type="ECO:0000313" key="2">
    <source>
        <dbReference type="Proteomes" id="UP000255334"/>
    </source>
</evidence>
<protein>
    <submittedName>
        <fullName evidence="1">Uncharacterized protein</fullName>
    </submittedName>
</protein>
<proteinExistence type="predicted"/>
<dbReference type="AlphaFoldDB" id="A0A370XCC2"/>
<accession>A0A370XCC2</accession>
<name>A0A370XCC2_9GAMM</name>
<organism evidence="1 2">
    <name type="scientific">Dyella psychrodurans</name>
    <dbReference type="NCBI Taxonomy" id="1927960"/>
    <lineage>
        <taxon>Bacteria</taxon>
        <taxon>Pseudomonadati</taxon>
        <taxon>Pseudomonadota</taxon>
        <taxon>Gammaproteobacteria</taxon>
        <taxon>Lysobacterales</taxon>
        <taxon>Rhodanobacteraceae</taxon>
        <taxon>Dyella</taxon>
    </lineage>
</organism>
<sequence length="72" mass="8266">MYSRMKPTLTVYPCRRRSPSLGSDPEATPFAWITWEGVEREHFSATGSLVADFSQPMEVDASLVKDHYYIPR</sequence>
<gene>
    <name evidence="1" type="ORF">DWU99_01895</name>
</gene>
<dbReference type="Proteomes" id="UP000255334">
    <property type="component" value="Unassembled WGS sequence"/>
</dbReference>
<keyword evidence="2" id="KW-1185">Reference proteome</keyword>
<reference evidence="1 2" key="1">
    <citation type="submission" date="2018-07" db="EMBL/GenBank/DDBJ databases">
        <title>Dyella monticola sp. nov. and Dyella psychrodurans sp. nov. isolated from monsoon evergreen broad-leaved forest soil of Dinghu Mountain, China.</title>
        <authorList>
            <person name="Gao Z."/>
            <person name="Qiu L."/>
        </authorList>
    </citation>
    <scope>NUCLEOTIDE SEQUENCE [LARGE SCALE GENOMIC DNA]</scope>
    <source>
        <strain evidence="1 2">4MSK11</strain>
    </source>
</reference>